<gene>
    <name evidence="1" type="ORF">MEDL_33923</name>
</gene>
<keyword evidence="2" id="KW-1185">Reference proteome</keyword>
<organism evidence="1 2">
    <name type="scientific">Mytilus edulis</name>
    <name type="common">Blue mussel</name>
    <dbReference type="NCBI Taxonomy" id="6550"/>
    <lineage>
        <taxon>Eukaryota</taxon>
        <taxon>Metazoa</taxon>
        <taxon>Spiralia</taxon>
        <taxon>Lophotrochozoa</taxon>
        <taxon>Mollusca</taxon>
        <taxon>Bivalvia</taxon>
        <taxon>Autobranchia</taxon>
        <taxon>Pteriomorphia</taxon>
        <taxon>Mytilida</taxon>
        <taxon>Mytiloidea</taxon>
        <taxon>Mytilidae</taxon>
        <taxon>Mytilinae</taxon>
        <taxon>Mytilus</taxon>
    </lineage>
</organism>
<dbReference type="AlphaFoldDB" id="A0A8S3SP43"/>
<protein>
    <submittedName>
        <fullName evidence="1">Uncharacterized protein</fullName>
    </submittedName>
</protein>
<reference evidence="1" key="1">
    <citation type="submission" date="2021-03" db="EMBL/GenBank/DDBJ databases">
        <authorList>
            <person name="Bekaert M."/>
        </authorList>
    </citation>
    <scope>NUCLEOTIDE SEQUENCE</scope>
</reference>
<evidence type="ECO:0000313" key="1">
    <source>
        <dbReference type="EMBL" id="CAG2220473.1"/>
    </source>
</evidence>
<dbReference type="Proteomes" id="UP000683360">
    <property type="component" value="Unassembled WGS sequence"/>
</dbReference>
<sequence>MVLIMCKQAQESSDVKTELKKGTLTMVQSVNNQLVKVQMVVQVYKTRFEHYAVIHRDMKFTNTAVYMNLKKCQVRKKGTNEITLIADNIEGNSLTFVARNIAEVESWIGVFKPSSNITRKWHLAYSKKENPWDEIHSANKRPEVYFPIFVAFSGNGKSVYDAWRTPSMWNEILHFTHTLVDVFTLEVDLLTIGGKLNYDLRNGWLDRRFLVNRSYAGCAQDYGWFVIADTYKPCKWEKRGPAPVFIYTETTLPGITTKVICLIIFRTNAAMILSDPAIYILSGMIPIEAELHIKILTLFGTISRSEKTSNEWRIAERQLKLKSFNSNSWFIDIKKICLLYNIENIEKYLDITKTKWKSFQYTIGKIHPLITTKTANNRDIVRIPSRTKIATGTYIFQSNRASFNKNKVNPTCKLCNKSPETLSHFLLTCESLEMVRKRLVDIIIDMGSELLAKSYFAEEVDLVQLIVNPFYYTVNKCNNEIVQNIAGQLERVCRQLINNLHMKRYDLLTKQQKCEKKNNLS</sequence>
<dbReference type="EMBL" id="CAJPWZ010001662">
    <property type="protein sequence ID" value="CAG2220473.1"/>
    <property type="molecule type" value="Genomic_DNA"/>
</dbReference>
<evidence type="ECO:0000313" key="2">
    <source>
        <dbReference type="Proteomes" id="UP000683360"/>
    </source>
</evidence>
<accession>A0A8S3SP43</accession>
<comment type="caution">
    <text evidence="1">The sequence shown here is derived from an EMBL/GenBank/DDBJ whole genome shotgun (WGS) entry which is preliminary data.</text>
</comment>
<dbReference type="OrthoDB" id="6538124at2759"/>
<name>A0A8S3SP43_MYTED</name>
<proteinExistence type="predicted"/>